<name>A0AAQ2ZVK7_CLODI</name>
<reference evidence="2" key="2">
    <citation type="submission" date="2021-06" db="EMBL/GenBank/DDBJ databases">
        <authorList>
            <consortium name="NCBI Pathogen Detection Project"/>
        </authorList>
    </citation>
    <scope>NUCLEOTIDE SEQUENCE</scope>
    <source>
        <strain evidence="2">HN1000</strain>
    </source>
</reference>
<dbReference type="SUPFAM" id="SSF88697">
    <property type="entry name" value="PUA domain-like"/>
    <property type="match status" value="1"/>
</dbReference>
<dbReference type="Gene3D" id="2.30.130.30">
    <property type="entry name" value="Hypothetical protein"/>
    <property type="match status" value="1"/>
</dbReference>
<reference evidence="2" key="1">
    <citation type="journal article" date="2018" name="Genome Biol.">
        <title>SKESA: strategic k-mer extension for scrupulous assemblies.</title>
        <authorList>
            <person name="Souvorov A."/>
            <person name="Agarwala R."/>
            <person name="Lipman D.J."/>
        </authorList>
    </citation>
    <scope>NUCLEOTIDE SEQUENCE</scope>
    <source>
        <strain evidence="2">HN1000</strain>
    </source>
</reference>
<organism evidence="2 3">
    <name type="scientific">Clostridioides difficile</name>
    <name type="common">Peptoclostridium difficile</name>
    <dbReference type="NCBI Taxonomy" id="1496"/>
    <lineage>
        <taxon>Bacteria</taxon>
        <taxon>Bacillati</taxon>
        <taxon>Bacillota</taxon>
        <taxon>Clostridia</taxon>
        <taxon>Peptostreptococcales</taxon>
        <taxon>Peptostreptococcaceae</taxon>
        <taxon>Clostridioides</taxon>
    </lineage>
</organism>
<accession>A0AAQ2ZVK7</accession>
<dbReference type="AlphaFoldDB" id="A0AAQ2ZVK7"/>
<feature type="domain" description="DUF3850" evidence="1">
    <location>
        <begin position="2"/>
        <end position="75"/>
    </location>
</feature>
<protein>
    <submittedName>
        <fullName evidence="2">DUF3850 domain-containing protein</fullName>
    </submittedName>
</protein>
<dbReference type="InterPro" id="IPR015947">
    <property type="entry name" value="PUA-like_sf"/>
</dbReference>
<comment type="caution">
    <text evidence="2">The sequence shown here is derived from an EMBL/GenBank/DDBJ whole genome shotgun (WGS) entry which is preliminary data.</text>
</comment>
<dbReference type="EMBL" id="DAEPXK010000008">
    <property type="protein sequence ID" value="HBH1541654.1"/>
    <property type="molecule type" value="Genomic_DNA"/>
</dbReference>
<dbReference type="RefSeq" id="WP_009894955.1">
    <property type="nucleotide sequence ID" value="NZ_BINM01000001.1"/>
</dbReference>
<evidence type="ECO:0000313" key="3">
    <source>
        <dbReference type="Proteomes" id="UP000878956"/>
    </source>
</evidence>
<evidence type="ECO:0000313" key="2">
    <source>
        <dbReference type="EMBL" id="HBH1541654.1"/>
    </source>
</evidence>
<sequence>MIHELKILPKYYEAVSNGSKSFEIRFNDRDFKIGDTLKLQEYIDGVYTGRSLQREVSYILNDSNYIKNGYIILGLINNTNHYMFKVVRDYKKENYLICRQGKVFIGYILGNFACCKESLEQFTIPLEYIEKISRVEFKPL</sequence>
<evidence type="ECO:0000259" key="1">
    <source>
        <dbReference type="Pfam" id="PF12961"/>
    </source>
</evidence>
<dbReference type="InterPro" id="IPR039440">
    <property type="entry name" value="DUF3850"/>
</dbReference>
<gene>
    <name evidence="2" type="ORF">KRM00_001120</name>
</gene>
<dbReference type="Pfam" id="PF12961">
    <property type="entry name" value="DUF3850"/>
    <property type="match status" value="1"/>
</dbReference>
<proteinExistence type="predicted"/>
<dbReference type="Proteomes" id="UP000878956">
    <property type="component" value="Unassembled WGS sequence"/>
</dbReference>